<evidence type="ECO:0000259" key="2">
    <source>
        <dbReference type="Pfam" id="PF00174"/>
    </source>
</evidence>
<name>A0A366I1E0_9FIRM</name>
<feature type="signal peptide" evidence="1">
    <location>
        <begin position="1"/>
        <end position="26"/>
    </location>
</feature>
<dbReference type="Gene3D" id="3.90.420.10">
    <property type="entry name" value="Oxidoreductase, molybdopterin-binding domain"/>
    <property type="match status" value="1"/>
</dbReference>
<dbReference type="PROSITE" id="PS51257">
    <property type="entry name" value="PROKAR_LIPOPROTEIN"/>
    <property type="match status" value="1"/>
</dbReference>
<reference evidence="3 4" key="1">
    <citation type="submission" date="2018-06" db="EMBL/GenBank/DDBJ databases">
        <title>Genomic Encyclopedia of Type Strains, Phase IV (KMG-IV): sequencing the most valuable type-strain genomes for metagenomic binning, comparative biology and taxonomic classification.</title>
        <authorList>
            <person name="Goeker M."/>
        </authorList>
    </citation>
    <scope>NUCLEOTIDE SEQUENCE [LARGE SCALE GENOMIC DNA]</scope>
    <source>
        <strain evidence="3 4">DSM 22112</strain>
    </source>
</reference>
<feature type="chain" id="PRO_5016570751" evidence="1">
    <location>
        <begin position="27"/>
        <end position="367"/>
    </location>
</feature>
<protein>
    <submittedName>
        <fullName evidence="3">Molybdopterin-dependent oxidoreductase-like protein</fullName>
    </submittedName>
</protein>
<dbReference type="AlphaFoldDB" id="A0A366I1E0"/>
<dbReference type="Pfam" id="PF00174">
    <property type="entry name" value="Oxidored_molyb"/>
    <property type="match status" value="1"/>
</dbReference>
<dbReference type="InterPro" id="IPR036374">
    <property type="entry name" value="OxRdtase_Mopterin-bd_sf"/>
</dbReference>
<dbReference type="InterPro" id="IPR000572">
    <property type="entry name" value="OxRdtase_Mopterin-bd_dom"/>
</dbReference>
<evidence type="ECO:0000313" key="3">
    <source>
        <dbReference type="EMBL" id="RBP59672.1"/>
    </source>
</evidence>
<evidence type="ECO:0000313" key="4">
    <source>
        <dbReference type="Proteomes" id="UP000253490"/>
    </source>
</evidence>
<organism evidence="3 4">
    <name type="scientific">Alkalibaculum bacchi</name>
    <dbReference type="NCBI Taxonomy" id="645887"/>
    <lineage>
        <taxon>Bacteria</taxon>
        <taxon>Bacillati</taxon>
        <taxon>Bacillota</taxon>
        <taxon>Clostridia</taxon>
        <taxon>Eubacteriales</taxon>
        <taxon>Eubacteriaceae</taxon>
        <taxon>Alkalibaculum</taxon>
    </lineage>
</organism>
<dbReference type="Proteomes" id="UP000253490">
    <property type="component" value="Unassembled WGS sequence"/>
</dbReference>
<sequence>MRKDFKKCIIIFIVFSVVLLASCSNTQGTKTVNKDVVQSGGDTITIIGLQEGGIKVPVDEIKALEKVTKDVISISSSGEENEMNVTGGLLEELLQKHKVSLKDLEGLRFVATDGYSIDIPKDIVQSRDIILAYEIDGEPLHEESKPIRTIIPDERAMYWVSQLSEIQLIGTSKSSESKEESTLSNLIFLDSAITALETVNYGDTDDQAIKTSDLMDKYIKEKGGEVYIKASDDFEKSESNQVFSEAFIKTTGENAPMLGAPDMPKGMTVKDLLWFRLGDTAVLSVEKALQVDNLIKEDGLSLENLLKDTGLSGEAYELTAIDGYSVNISSDDVSQGIINKEDGSVLITFKNLEKSKSVKNLLSIKIK</sequence>
<keyword evidence="1" id="KW-0732">Signal</keyword>
<keyword evidence="4" id="KW-1185">Reference proteome</keyword>
<dbReference type="EMBL" id="QNRX01000018">
    <property type="protein sequence ID" value="RBP59672.1"/>
    <property type="molecule type" value="Genomic_DNA"/>
</dbReference>
<proteinExistence type="predicted"/>
<dbReference type="OrthoDB" id="9806398at2"/>
<accession>A0A366I1E0</accession>
<comment type="caution">
    <text evidence="3">The sequence shown here is derived from an EMBL/GenBank/DDBJ whole genome shotgun (WGS) entry which is preliminary data.</text>
</comment>
<gene>
    <name evidence="3" type="ORF">DES36_11823</name>
</gene>
<dbReference type="SUPFAM" id="SSF56524">
    <property type="entry name" value="Oxidoreductase molybdopterin-binding domain"/>
    <property type="match status" value="1"/>
</dbReference>
<feature type="domain" description="Oxidoreductase molybdopterin-binding" evidence="2">
    <location>
        <begin position="83"/>
        <end position="172"/>
    </location>
</feature>
<dbReference type="RefSeq" id="WP_113921456.1">
    <property type="nucleotide sequence ID" value="NZ_QNRX01000018.1"/>
</dbReference>
<evidence type="ECO:0000256" key="1">
    <source>
        <dbReference type="SAM" id="SignalP"/>
    </source>
</evidence>